<comment type="cofactor">
    <cofactor evidence="9">
        <name>[2Fe-2S] cluster</name>
        <dbReference type="ChEBI" id="CHEBI:190135"/>
    </cofactor>
</comment>
<comment type="caution">
    <text evidence="11">The sequence shown here is derived from an EMBL/GenBank/DDBJ whole genome shotgun (WGS) entry which is preliminary data.</text>
</comment>
<keyword evidence="5" id="KW-0408">Iron</keyword>
<name>A0A8J3TX16_9ACTN</name>
<dbReference type="FunFam" id="2.102.10.10:FF:000016">
    <property type="entry name" value="Nitrite reductase/ring-hydroxylating ferredoxin subunit"/>
    <property type="match status" value="1"/>
</dbReference>
<dbReference type="GO" id="GO:0016705">
    <property type="term" value="F:oxidoreductase activity, acting on paired donors, with incorporation or reduction of molecular oxygen"/>
    <property type="evidence" value="ECO:0007669"/>
    <property type="project" value="UniProtKB-ARBA"/>
</dbReference>
<gene>
    <name evidence="11" type="ORF">Pmi06nite_54660</name>
</gene>
<dbReference type="CDD" id="cd03467">
    <property type="entry name" value="Rieske"/>
    <property type="match status" value="1"/>
</dbReference>
<evidence type="ECO:0000256" key="6">
    <source>
        <dbReference type="ARBA" id="ARBA00023014"/>
    </source>
</evidence>
<dbReference type="Proteomes" id="UP000650628">
    <property type="component" value="Unassembled WGS sequence"/>
</dbReference>
<dbReference type="PANTHER" id="PTHR10134">
    <property type="entry name" value="CYTOCHROME B-C1 COMPLEX SUBUNIT RIESKE, MITOCHONDRIAL"/>
    <property type="match status" value="1"/>
</dbReference>
<evidence type="ECO:0000256" key="1">
    <source>
        <dbReference type="ARBA" id="ARBA00002494"/>
    </source>
</evidence>
<dbReference type="PROSITE" id="PS51296">
    <property type="entry name" value="RIESKE"/>
    <property type="match status" value="1"/>
</dbReference>
<keyword evidence="4" id="KW-0479">Metal-binding</keyword>
<dbReference type="InterPro" id="IPR017941">
    <property type="entry name" value="Rieske_2Fe-2S"/>
</dbReference>
<evidence type="ECO:0000256" key="9">
    <source>
        <dbReference type="ARBA" id="ARBA00034078"/>
    </source>
</evidence>
<keyword evidence="3" id="KW-0001">2Fe-2S</keyword>
<keyword evidence="7" id="KW-1015">Disulfide bond</keyword>
<evidence type="ECO:0000256" key="4">
    <source>
        <dbReference type="ARBA" id="ARBA00022723"/>
    </source>
</evidence>
<dbReference type="SUPFAM" id="SSF50022">
    <property type="entry name" value="ISP domain"/>
    <property type="match status" value="1"/>
</dbReference>
<dbReference type="InterPro" id="IPR005805">
    <property type="entry name" value="Rieske_Fe-S_prot_C"/>
</dbReference>
<evidence type="ECO:0000259" key="10">
    <source>
        <dbReference type="PROSITE" id="PS51296"/>
    </source>
</evidence>
<evidence type="ECO:0000313" key="12">
    <source>
        <dbReference type="Proteomes" id="UP000650628"/>
    </source>
</evidence>
<sequence length="151" mass="14690">MTETTRRAVIFGTGGAGLAVALTACAGYGTGSTDAAAPPAPPADGAGDGAASKVKAGAAIAKTADIPEGGGKIILAAQLVVTQPSAGEYKAFSAVCTHQGCMVDKITDGTIDCPCHGSRFSVKDGSVVNGPASAPLPEMKINVSGSDITLA</sequence>
<organism evidence="11 12">
    <name type="scientific">Planotetraspora mira</name>
    <dbReference type="NCBI Taxonomy" id="58121"/>
    <lineage>
        <taxon>Bacteria</taxon>
        <taxon>Bacillati</taxon>
        <taxon>Actinomycetota</taxon>
        <taxon>Actinomycetes</taxon>
        <taxon>Streptosporangiales</taxon>
        <taxon>Streptosporangiaceae</taxon>
        <taxon>Planotetraspora</taxon>
    </lineage>
</organism>
<dbReference type="PROSITE" id="PS51318">
    <property type="entry name" value="TAT"/>
    <property type="match status" value="1"/>
</dbReference>
<dbReference type="InterPro" id="IPR014349">
    <property type="entry name" value="Rieske_Fe-S_prot"/>
</dbReference>
<evidence type="ECO:0000313" key="11">
    <source>
        <dbReference type="EMBL" id="GII32024.1"/>
    </source>
</evidence>
<dbReference type="GO" id="GO:0016020">
    <property type="term" value="C:membrane"/>
    <property type="evidence" value="ECO:0007669"/>
    <property type="project" value="InterPro"/>
</dbReference>
<protein>
    <recommendedName>
        <fullName evidence="2">Cytochrome bc1 complex Rieske iron-sulfur subunit</fullName>
    </recommendedName>
    <alternativeName>
        <fullName evidence="8">Cytochrome bc1 reductase complex subunit QcrA</fullName>
    </alternativeName>
</protein>
<dbReference type="RefSeq" id="WP_203955940.1">
    <property type="nucleotide sequence ID" value="NZ_BOOO01000033.1"/>
</dbReference>
<keyword evidence="12" id="KW-1185">Reference proteome</keyword>
<dbReference type="GO" id="GO:0046872">
    <property type="term" value="F:metal ion binding"/>
    <property type="evidence" value="ECO:0007669"/>
    <property type="project" value="UniProtKB-KW"/>
</dbReference>
<dbReference type="Pfam" id="PF00355">
    <property type="entry name" value="Rieske"/>
    <property type="match status" value="1"/>
</dbReference>
<evidence type="ECO:0000256" key="5">
    <source>
        <dbReference type="ARBA" id="ARBA00023004"/>
    </source>
</evidence>
<dbReference type="Gene3D" id="2.102.10.10">
    <property type="entry name" value="Rieske [2Fe-2S] iron-sulphur domain"/>
    <property type="match status" value="1"/>
</dbReference>
<dbReference type="GO" id="GO:0004497">
    <property type="term" value="F:monooxygenase activity"/>
    <property type="evidence" value="ECO:0007669"/>
    <property type="project" value="UniProtKB-ARBA"/>
</dbReference>
<feature type="domain" description="Rieske" evidence="10">
    <location>
        <begin position="58"/>
        <end position="150"/>
    </location>
</feature>
<evidence type="ECO:0000256" key="8">
    <source>
        <dbReference type="ARBA" id="ARBA00029586"/>
    </source>
</evidence>
<dbReference type="PROSITE" id="PS51257">
    <property type="entry name" value="PROKAR_LIPOPROTEIN"/>
    <property type="match status" value="1"/>
</dbReference>
<proteinExistence type="predicted"/>
<dbReference type="InterPro" id="IPR036922">
    <property type="entry name" value="Rieske_2Fe-2S_sf"/>
</dbReference>
<comment type="function">
    <text evidence="1">Iron-sulfur subunit of the cytochrome bc1 complex, an essential component of the respiratory electron transport chain required for ATP synthesis. The bc1 complex catalyzes the oxidation of menaquinol and the reduction of cytochrome c in the respiratory chain. The bc1 complex operates through a Q-cycle mechanism that couples electron transfer to generation of the proton gradient that drives ATP synthesis.</text>
</comment>
<dbReference type="AlphaFoldDB" id="A0A8J3TX16"/>
<dbReference type="GO" id="GO:0051537">
    <property type="term" value="F:2 iron, 2 sulfur cluster binding"/>
    <property type="evidence" value="ECO:0007669"/>
    <property type="project" value="UniProtKB-KW"/>
</dbReference>
<dbReference type="InterPro" id="IPR006311">
    <property type="entry name" value="TAT_signal"/>
</dbReference>
<keyword evidence="6" id="KW-0411">Iron-sulfur</keyword>
<dbReference type="EMBL" id="BOOO01000033">
    <property type="protein sequence ID" value="GII32024.1"/>
    <property type="molecule type" value="Genomic_DNA"/>
</dbReference>
<dbReference type="PRINTS" id="PR00162">
    <property type="entry name" value="RIESKE"/>
</dbReference>
<evidence type="ECO:0000256" key="7">
    <source>
        <dbReference type="ARBA" id="ARBA00023157"/>
    </source>
</evidence>
<accession>A0A8J3TX16</accession>
<evidence type="ECO:0000256" key="2">
    <source>
        <dbReference type="ARBA" id="ARBA00015816"/>
    </source>
</evidence>
<evidence type="ECO:0000256" key="3">
    <source>
        <dbReference type="ARBA" id="ARBA00022714"/>
    </source>
</evidence>
<reference evidence="11 12" key="1">
    <citation type="submission" date="2021-01" db="EMBL/GenBank/DDBJ databases">
        <title>Whole genome shotgun sequence of Planotetraspora mira NBRC 15435.</title>
        <authorList>
            <person name="Komaki H."/>
            <person name="Tamura T."/>
        </authorList>
    </citation>
    <scope>NUCLEOTIDE SEQUENCE [LARGE SCALE GENOMIC DNA]</scope>
    <source>
        <strain evidence="11 12">NBRC 15435</strain>
    </source>
</reference>